<dbReference type="InterPro" id="IPR003731">
    <property type="entry name" value="Di-Nase_FeMo-co_biosynth"/>
</dbReference>
<name>A0A6M1PTD9_9BACL</name>
<dbReference type="RefSeq" id="WP_165099043.1">
    <property type="nucleotide sequence ID" value="NZ_JAAKGU010000005.1"/>
</dbReference>
<reference evidence="2 3" key="1">
    <citation type="submission" date="2020-02" db="EMBL/GenBank/DDBJ databases">
        <authorList>
            <person name="Gao J."/>
            <person name="Sun J."/>
        </authorList>
    </citation>
    <scope>NUCLEOTIDE SEQUENCE [LARGE SCALE GENOMIC DNA]</scope>
    <source>
        <strain evidence="2 3">7124</strain>
    </source>
</reference>
<evidence type="ECO:0000313" key="3">
    <source>
        <dbReference type="Proteomes" id="UP000480151"/>
    </source>
</evidence>
<organism evidence="2 3">
    <name type="scientific">Paenibacillus apii</name>
    <dbReference type="NCBI Taxonomy" id="1850370"/>
    <lineage>
        <taxon>Bacteria</taxon>
        <taxon>Bacillati</taxon>
        <taxon>Bacillota</taxon>
        <taxon>Bacilli</taxon>
        <taxon>Bacillales</taxon>
        <taxon>Paenibacillaceae</taxon>
        <taxon>Paenibacillus</taxon>
    </lineage>
</organism>
<dbReference type="SUPFAM" id="SSF53146">
    <property type="entry name" value="Nitrogenase accessory factor-like"/>
    <property type="match status" value="1"/>
</dbReference>
<sequence length="127" mass="14574">MKIAFASGDGKRIDAHFGQCRYFSIFELNGDKYRWLESRTIRVESDSDEHENRVARRAEAIGDCTLLFVSSIGNDAVRRLRKEGIMILRAEPESEVIPQMEGLLKLLRERPPLWLLKAVRRAGERSG</sequence>
<protein>
    <submittedName>
        <fullName evidence="2">Nitrogen fixation protein NifX</fullName>
    </submittedName>
</protein>
<dbReference type="Proteomes" id="UP000480151">
    <property type="component" value="Unassembled WGS sequence"/>
</dbReference>
<dbReference type="InterPro" id="IPR036105">
    <property type="entry name" value="DiNase_FeMo-co_biosyn_sf"/>
</dbReference>
<keyword evidence="3" id="KW-1185">Reference proteome</keyword>
<accession>A0A6M1PTD9</accession>
<dbReference type="Gene3D" id="3.30.420.130">
    <property type="entry name" value="Dinitrogenase iron-molybdenum cofactor biosynthesis domain"/>
    <property type="match status" value="1"/>
</dbReference>
<dbReference type="Pfam" id="PF02579">
    <property type="entry name" value="Nitro_FeMo-Co"/>
    <property type="match status" value="1"/>
</dbReference>
<dbReference type="AlphaFoldDB" id="A0A6M1PTD9"/>
<dbReference type="InterPro" id="IPR051840">
    <property type="entry name" value="NifX/NifY_domain"/>
</dbReference>
<dbReference type="PANTHER" id="PTHR33937">
    <property type="entry name" value="IRON-MOLYBDENUM PROTEIN-RELATED-RELATED"/>
    <property type="match status" value="1"/>
</dbReference>
<evidence type="ECO:0000259" key="1">
    <source>
        <dbReference type="Pfam" id="PF02579"/>
    </source>
</evidence>
<evidence type="ECO:0000313" key="2">
    <source>
        <dbReference type="EMBL" id="NGM83511.1"/>
    </source>
</evidence>
<feature type="domain" description="Dinitrogenase iron-molybdenum cofactor biosynthesis" evidence="1">
    <location>
        <begin position="9"/>
        <end position="95"/>
    </location>
</feature>
<comment type="caution">
    <text evidence="2">The sequence shown here is derived from an EMBL/GenBank/DDBJ whole genome shotgun (WGS) entry which is preliminary data.</text>
</comment>
<gene>
    <name evidence="2" type="ORF">G5B47_13900</name>
</gene>
<dbReference type="PANTHER" id="PTHR33937:SF1">
    <property type="entry name" value="IRON-MOLIBDENUM COFACTOR PROCESSING PROTEIN"/>
    <property type="match status" value="1"/>
</dbReference>
<dbReference type="EMBL" id="JAAKGU010000005">
    <property type="protein sequence ID" value="NGM83511.1"/>
    <property type="molecule type" value="Genomic_DNA"/>
</dbReference>
<proteinExistence type="predicted"/>